<dbReference type="Proteomes" id="UP001179952">
    <property type="component" value="Unassembled WGS sequence"/>
</dbReference>
<dbReference type="AlphaFoldDB" id="A0AAV9BUS0"/>
<sequence length="106" mass="13201">MHMAGLSSSTYGTNSWQVMRTNSNLSDRYYLEKRQVFLRSYQFSRKKTVSERIKRSFMRAKRVIWVKLRAARKLRRFVWSKLRNFYSRRRRFHRLTMNFRFGSCDW</sequence>
<reference evidence="1" key="2">
    <citation type="submission" date="2023-06" db="EMBL/GenBank/DDBJ databases">
        <authorList>
            <person name="Ma L."/>
            <person name="Liu K.-W."/>
            <person name="Li Z."/>
            <person name="Hsiao Y.-Y."/>
            <person name="Qi Y."/>
            <person name="Fu T."/>
            <person name="Tang G."/>
            <person name="Zhang D."/>
            <person name="Sun W.-H."/>
            <person name="Liu D.-K."/>
            <person name="Li Y."/>
            <person name="Chen G.-Z."/>
            <person name="Liu X.-D."/>
            <person name="Liao X.-Y."/>
            <person name="Jiang Y.-T."/>
            <person name="Yu X."/>
            <person name="Hao Y."/>
            <person name="Huang J."/>
            <person name="Zhao X.-W."/>
            <person name="Ke S."/>
            <person name="Chen Y.-Y."/>
            <person name="Wu W.-L."/>
            <person name="Hsu J.-L."/>
            <person name="Lin Y.-F."/>
            <person name="Huang M.-D."/>
            <person name="Li C.-Y."/>
            <person name="Huang L."/>
            <person name="Wang Z.-W."/>
            <person name="Zhao X."/>
            <person name="Zhong W.-Y."/>
            <person name="Peng D.-H."/>
            <person name="Ahmad S."/>
            <person name="Lan S."/>
            <person name="Zhang J.-S."/>
            <person name="Tsai W.-C."/>
            <person name="Van De Peer Y."/>
            <person name="Liu Z.-J."/>
        </authorList>
    </citation>
    <scope>NUCLEOTIDE SEQUENCE</scope>
    <source>
        <strain evidence="1">SCP</strain>
        <tissue evidence="1">Leaves</tissue>
    </source>
</reference>
<proteinExistence type="predicted"/>
<reference evidence="1" key="1">
    <citation type="journal article" date="2023" name="Nat. Commun.">
        <title>Diploid and tetraploid genomes of Acorus and the evolution of monocots.</title>
        <authorList>
            <person name="Ma L."/>
            <person name="Liu K.W."/>
            <person name="Li Z."/>
            <person name="Hsiao Y.Y."/>
            <person name="Qi Y."/>
            <person name="Fu T."/>
            <person name="Tang G.D."/>
            <person name="Zhang D."/>
            <person name="Sun W.H."/>
            <person name="Liu D.K."/>
            <person name="Li Y."/>
            <person name="Chen G.Z."/>
            <person name="Liu X.D."/>
            <person name="Liao X.Y."/>
            <person name="Jiang Y.T."/>
            <person name="Yu X."/>
            <person name="Hao Y."/>
            <person name="Huang J."/>
            <person name="Zhao X.W."/>
            <person name="Ke S."/>
            <person name="Chen Y.Y."/>
            <person name="Wu W.L."/>
            <person name="Hsu J.L."/>
            <person name="Lin Y.F."/>
            <person name="Huang M.D."/>
            <person name="Li C.Y."/>
            <person name="Huang L."/>
            <person name="Wang Z.W."/>
            <person name="Zhao X."/>
            <person name="Zhong W.Y."/>
            <person name="Peng D.H."/>
            <person name="Ahmad S."/>
            <person name="Lan S."/>
            <person name="Zhang J.S."/>
            <person name="Tsai W.C."/>
            <person name="Van de Peer Y."/>
            <person name="Liu Z.J."/>
        </authorList>
    </citation>
    <scope>NUCLEOTIDE SEQUENCE</scope>
    <source>
        <strain evidence="1">SCP</strain>
    </source>
</reference>
<protein>
    <submittedName>
        <fullName evidence="1">Uncharacterized protein</fullName>
    </submittedName>
</protein>
<comment type="caution">
    <text evidence="1">The sequence shown here is derived from an EMBL/GenBank/DDBJ whole genome shotgun (WGS) entry which is preliminary data.</text>
</comment>
<evidence type="ECO:0000313" key="2">
    <source>
        <dbReference type="Proteomes" id="UP001179952"/>
    </source>
</evidence>
<evidence type="ECO:0000313" key="1">
    <source>
        <dbReference type="EMBL" id="KAK1280097.1"/>
    </source>
</evidence>
<organism evidence="1 2">
    <name type="scientific">Acorus gramineus</name>
    <name type="common">Dwarf sweet flag</name>
    <dbReference type="NCBI Taxonomy" id="55184"/>
    <lineage>
        <taxon>Eukaryota</taxon>
        <taxon>Viridiplantae</taxon>
        <taxon>Streptophyta</taxon>
        <taxon>Embryophyta</taxon>
        <taxon>Tracheophyta</taxon>
        <taxon>Spermatophyta</taxon>
        <taxon>Magnoliopsida</taxon>
        <taxon>Liliopsida</taxon>
        <taxon>Acoraceae</taxon>
        <taxon>Acorus</taxon>
    </lineage>
</organism>
<accession>A0AAV9BUS0</accession>
<name>A0AAV9BUS0_ACOGR</name>
<gene>
    <name evidence="1" type="ORF">QJS04_geneDACA004758</name>
</gene>
<keyword evidence="2" id="KW-1185">Reference proteome</keyword>
<dbReference type="EMBL" id="JAUJYN010000001">
    <property type="protein sequence ID" value="KAK1280097.1"/>
    <property type="molecule type" value="Genomic_DNA"/>
</dbReference>